<feature type="region of interest" description="Disordered" evidence="1">
    <location>
        <begin position="531"/>
        <end position="566"/>
    </location>
</feature>
<feature type="domain" description="Centromere/kinetochore protein zw10 C-terminal" evidence="3">
    <location>
        <begin position="268"/>
        <end position="370"/>
    </location>
</feature>
<proteinExistence type="predicted"/>
<reference evidence="5" key="2">
    <citation type="submission" date="2023-02" db="EMBL/GenBank/DDBJ databases">
        <authorList>
            <consortium name="DOE Joint Genome Institute"/>
            <person name="Mondo S.J."/>
            <person name="Chang Y."/>
            <person name="Wang Y."/>
            <person name="Ahrendt S."/>
            <person name="Andreopoulos W."/>
            <person name="Barry K."/>
            <person name="Beard J."/>
            <person name="Benny G.L."/>
            <person name="Blankenship S."/>
            <person name="Bonito G."/>
            <person name="Cuomo C."/>
            <person name="Desiro A."/>
            <person name="Gervers K.A."/>
            <person name="Hundley H."/>
            <person name="Kuo A."/>
            <person name="LaButti K."/>
            <person name="Lang B.F."/>
            <person name="Lipzen A."/>
            <person name="O'Donnell K."/>
            <person name="Pangilinan J."/>
            <person name="Reynolds N."/>
            <person name="Sandor L."/>
            <person name="Smith M.W."/>
            <person name="Tsang A."/>
            <person name="Grigoriev I.V."/>
            <person name="Stajich J.E."/>
            <person name="Spatafora J.W."/>
        </authorList>
    </citation>
    <scope>NUCLEOTIDE SEQUENCE</scope>
    <source>
        <strain evidence="5">RSA 2281</strain>
    </source>
</reference>
<organism evidence="5 6">
    <name type="scientific">Phascolomyces articulosus</name>
    <dbReference type="NCBI Taxonomy" id="60185"/>
    <lineage>
        <taxon>Eukaryota</taxon>
        <taxon>Fungi</taxon>
        <taxon>Fungi incertae sedis</taxon>
        <taxon>Mucoromycota</taxon>
        <taxon>Mucoromycotina</taxon>
        <taxon>Mucoromycetes</taxon>
        <taxon>Mucorales</taxon>
        <taxon>Lichtheimiaceae</taxon>
        <taxon>Phascolomyces</taxon>
    </lineage>
</organism>
<feature type="domain" description="ZW10 C-terminal helical" evidence="4">
    <location>
        <begin position="398"/>
        <end position="530"/>
    </location>
</feature>
<accession>A0AAD5P899</accession>
<dbReference type="EMBL" id="JAIXMP010000042">
    <property type="protein sequence ID" value="KAI9247523.1"/>
    <property type="molecule type" value="Genomic_DNA"/>
</dbReference>
<dbReference type="InterPro" id="IPR046362">
    <property type="entry name" value="Zw10/DSL1_C_sf"/>
</dbReference>
<feature type="compositionally biased region" description="Acidic residues" evidence="1">
    <location>
        <begin position="751"/>
        <end position="766"/>
    </location>
</feature>
<evidence type="ECO:0000256" key="1">
    <source>
        <dbReference type="SAM" id="MobiDB-lite"/>
    </source>
</evidence>
<dbReference type="Proteomes" id="UP001209540">
    <property type="component" value="Unassembled WGS sequence"/>
</dbReference>
<dbReference type="PANTHER" id="PTHR12205">
    <property type="entry name" value="CENTROMERE/KINETOCHORE PROTEIN ZW10"/>
    <property type="match status" value="1"/>
</dbReference>
<dbReference type="GO" id="GO:1990423">
    <property type="term" value="C:RZZ complex"/>
    <property type="evidence" value="ECO:0007669"/>
    <property type="project" value="TreeGrafter"/>
</dbReference>
<evidence type="ECO:0000259" key="2">
    <source>
        <dbReference type="Pfam" id="PF20665"/>
    </source>
</evidence>
<dbReference type="GO" id="GO:0007094">
    <property type="term" value="P:mitotic spindle assembly checkpoint signaling"/>
    <property type="evidence" value="ECO:0007669"/>
    <property type="project" value="TreeGrafter"/>
</dbReference>
<protein>
    <submittedName>
        <fullName evidence="5">Centromere/kinetochore Zw10-domain-containing protein</fullName>
    </submittedName>
</protein>
<dbReference type="Gene3D" id="1.10.357.150">
    <property type="match status" value="1"/>
</dbReference>
<feature type="region of interest" description="Disordered" evidence="1">
    <location>
        <begin position="631"/>
        <end position="774"/>
    </location>
</feature>
<feature type="compositionally biased region" description="Basic and acidic residues" evidence="1">
    <location>
        <begin position="725"/>
        <end position="737"/>
    </location>
</feature>
<feature type="region of interest" description="Disordered" evidence="1">
    <location>
        <begin position="581"/>
        <end position="615"/>
    </location>
</feature>
<dbReference type="Pfam" id="PF20666">
    <property type="entry name" value="ZW10_C"/>
    <property type="match status" value="1"/>
</dbReference>
<keyword evidence="6" id="KW-1185">Reference proteome</keyword>
<feature type="compositionally biased region" description="Low complexity" evidence="1">
    <location>
        <begin position="739"/>
        <end position="750"/>
    </location>
</feature>
<dbReference type="InterPro" id="IPR048343">
    <property type="entry name" value="ZW10_C"/>
</dbReference>
<feature type="compositionally biased region" description="Acidic residues" evidence="1">
    <location>
        <begin position="634"/>
        <end position="651"/>
    </location>
</feature>
<dbReference type="PANTHER" id="PTHR12205:SF0">
    <property type="entry name" value="CENTROMERE_KINETOCHORE PROTEIN ZW10 HOMOLOG"/>
    <property type="match status" value="1"/>
</dbReference>
<dbReference type="InterPro" id="IPR048344">
    <property type="entry name" value="Zw10_middle"/>
</dbReference>
<feature type="compositionally biased region" description="Acidic residues" evidence="1">
    <location>
        <begin position="582"/>
        <end position="599"/>
    </location>
</feature>
<feature type="compositionally biased region" description="Low complexity" evidence="1">
    <location>
        <begin position="555"/>
        <end position="564"/>
    </location>
</feature>
<dbReference type="GO" id="GO:0006888">
    <property type="term" value="P:endoplasmic reticulum to Golgi vesicle-mediated transport"/>
    <property type="evidence" value="ECO:0007669"/>
    <property type="project" value="TreeGrafter"/>
</dbReference>
<name>A0AAD5P899_9FUNG</name>
<reference evidence="5" key="1">
    <citation type="journal article" date="2022" name="IScience">
        <title>Evolution of zygomycete secretomes and the origins of terrestrial fungal ecologies.</title>
        <authorList>
            <person name="Chang Y."/>
            <person name="Wang Y."/>
            <person name="Mondo S."/>
            <person name="Ahrendt S."/>
            <person name="Andreopoulos W."/>
            <person name="Barry K."/>
            <person name="Beard J."/>
            <person name="Benny G.L."/>
            <person name="Blankenship S."/>
            <person name="Bonito G."/>
            <person name="Cuomo C."/>
            <person name="Desiro A."/>
            <person name="Gervers K.A."/>
            <person name="Hundley H."/>
            <person name="Kuo A."/>
            <person name="LaButti K."/>
            <person name="Lang B.F."/>
            <person name="Lipzen A."/>
            <person name="O'Donnell K."/>
            <person name="Pangilinan J."/>
            <person name="Reynolds N."/>
            <person name="Sandor L."/>
            <person name="Smith M.E."/>
            <person name="Tsang A."/>
            <person name="Grigoriev I.V."/>
            <person name="Stajich J.E."/>
            <person name="Spatafora J.W."/>
        </authorList>
    </citation>
    <scope>NUCLEOTIDE SEQUENCE</scope>
    <source>
        <strain evidence="5">RSA 2281</strain>
    </source>
</reference>
<evidence type="ECO:0000259" key="4">
    <source>
        <dbReference type="Pfam" id="PF22766"/>
    </source>
</evidence>
<dbReference type="Pfam" id="PF20665">
    <property type="entry name" value="Zw10_middle"/>
    <property type="match status" value="1"/>
</dbReference>
<evidence type="ECO:0000313" key="5">
    <source>
        <dbReference type="EMBL" id="KAI9247523.1"/>
    </source>
</evidence>
<comment type="caution">
    <text evidence="5">The sequence shown here is derived from an EMBL/GenBank/DDBJ whole genome shotgun (WGS) entry which is preliminary data.</text>
</comment>
<sequence>EKCVQLKNTLITTLQDKLTSAIVYNGNGDQGLTTIHVYSTTDAKNVSHLVNIFDCFDLLDMLSAELANVKRTLMKNIVAPLFDHCRGAIVSVESNNTLCLRYQQQEHNGKDQGYNTDEKSYPDIACQFISEQFFNGGREKNKTRLFGNLILPEIFQQLIQQAISPAIPQSASQLASFDIVAQAVQTLEHNCIYNSVILYVNNMDKHFAAKRRDKLLLDGRCVMLRRLYDVEDIMDMDPRTHTLQQYQITQTPKLLSLLLIDTIKEANSLLQQLSSPHAASGYKLFNVVHDLLDLFRAIMPQFHRAQFLSSPQSALVFRNDCYWLANTLSTELMPEVKKANKAELIDNLQGAVDNVRTLGESWFELAMAQWVRVLQNALNQTGKFVGIAENRQRQQDLIDQIRSYAVTLRPVVSECVYFDLVSRVVDSDIEDLQDIGADDSHLIAQSLNSLIQLVDVFDTKDQPATEPIVMHRVPSWRKFWFLKDMLDMNLRDIMDHYRRGELFMFEKKELISLICALFADTDLRASMVREIQSTDPPPPPVFSPTSSGLSPSIEQQHQQQQQPQERLITPKLNTLAMVQPEGDAEDEVTGEGWGWDDDPVISSPNHHEEGENQGIKHISSNRISHLSMRLDDHDQQEEGDGWGLNDDDDDVLILPPQDKGNDPALSKKSSPLSMQLDDHDKHATEGWGLDDDEPLEEKPNAPPSMKDVGNADKVTQGQSGIVNMDKQEEPKKKDIPLRSDTTSSSMLSMMDEPENEEDSGWGDADEDVHLSSVH</sequence>
<gene>
    <name evidence="5" type="ORF">BDA99DRAFT_526098</name>
</gene>
<dbReference type="GO" id="GO:0005737">
    <property type="term" value="C:cytoplasm"/>
    <property type="evidence" value="ECO:0007669"/>
    <property type="project" value="GOC"/>
</dbReference>
<feature type="domain" description="Centromere/kinetochore protein zw10 middle" evidence="2">
    <location>
        <begin position="45"/>
        <end position="222"/>
    </location>
</feature>
<dbReference type="Pfam" id="PF22766">
    <property type="entry name" value="ZW10_C2"/>
    <property type="match status" value="1"/>
</dbReference>
<evidence type="ECO:0000313" key="6">
    <source>
        <dbReference type="Proteomes" id="UP001209540"/>
    </source>
</evidence>
<evidence type="ECO:0000259" key="3">
    <source>
        <dbReference type="Pfam" id="PF20666"/>
    </source>
</evidence>
<feature type="non-terminal residue" evidence="5">
    <location>
        <position position="774"/>
    </location>
</feature>
<dbReference type="AlphaFoldDB" id="A0AAD5P899"/>
<dbReference type="InterPro" id="IPR055148">
    <property type="entry name" value="ZW10_C_2"/>
</dbReference>